<dbReference type="PANTHER" id="PTHR43895">
    <property type="entry name" value="CALCIUM/CALMODULIN-DEPENDENT PROTEIN KINASE KINASE-RELATED"/>
    <property type="match status" value="1"/>
</dbReference>
<protein>
    <recommendedName>
        <fullName evidence="2">non-specific serine/threonine protein kinase</fullName>
        <ecNumber evidence="2">2.7.11.1</ecNumber>
    </recommendedName>
</protein>
<evidence type="ECO:0000259" key="12">
    <source>
        <dbReference type="PROSITE" id="PS50011"/>
    </source>
</evidence>
<dbReference type="GO" id="GO:0005524">
    <property type="term" value="F:ATP binding"/>
    <property type="evidence" value="ECO:0007669"/>
    <property type="project" value="UniProtKB-UniRule"/>
</dbReference>
<keyword evidence="14" id="KW-1185">Reference proteome</keyword>
<evidence type="ECO:0000256" key="2">
    <source>
        <dbReference type="ARBA" id="ARBA00012513"/>
    </source>
</evidence>
<evidence type="ECO:0000256" key="10">
    <source>
        <dbReference type="PROSITE-ProRule" id="PRU10141"/>
    </source>
</evidence>
<proteinExistence type="inferred from homology"/>
<dbReference type="SUPFAM" id="SSF56112">
    <property type="entry name" value="Protein kinase-like (PK-like)"/>
    <property type="match status" value="1"/>
</dbReference>
<comment type="similarity">
    <text evidence="11">Belongs to the protein kinase superfamily.</text>
</comment>
<comment type="subunit">
    <text evidence="1">Monomer.</text>
</comment>
<accession>A0AAD1UJ03</accession>
<keyword evidence="5 10" id="KW-0547">Nucleotide-binding</keyword>
<evidence type="ECO:0000313" key="13">
    <source>
        <dbReference type="EMBL" id="CAI2368118.1"/>
    </source>
</evidence>
<comment type="catalytic activity">
    <reaction evidence="9">
        <text>L-seryl-[protein] + ATP = O-phospho-L-seryl-[protein] + ADP + H(+)</text>
        <dbReference type="Rhea" id="RHEA:17989"/>
        <dbReference type="Rhea" id="RHEA-COMP:9863"/>
        <dbReference type="Rhea" id="RHEA-COMP:11604"/>
        <dbReference type="ChEBI" id="CHEBI:15378"/>
        <dbReference type="ChEBI" id="CHEBI:29999"/>
        <dbReference type="ChEBI" id="CHEBI:30616"/>
        <dbReference type="ChEBI" id="CHEBI:83421"/>
        <dbReference type="ChEBI" id="CHEBI:456216"/>
        <dbReference type="EC" id="2.7.11.1"/>
    </reaction>
</comment>
<dbReference type="SMART" id="SM00220">
    <property type="entry name" value="S_TKc"/>
    <property type="match status" value="1"/>
</dbReference>
<feature type="domain" description="Protein kinase" evidence="12">
    <location>
        <begin position="7"/>
        <end position="279"/>
    </location>
</feature>
<organism evidence="13 14">
    <name type="scientific">Euplotes crassus</name>
    <dbReference type="NCBI Taxonomy" id="5936"/>
    <lineage>
        <taxon>Eukaryota</taxon>
        <taxon>Sar</taxon>
        <taxon>Alveolata</taxon>
        <taxon>Ciliophora</taxon>
        <taxon>Intramacronucleata</taxon>
        <taxon>Spirotrichea</taxon>
        <taxon>Hypotrichia</taxon>
        <taxon>Euplotida</taxon>
        <taxon>Euplotidae</taxon>
        <taxon>Moneuplotes</taxon>
    </lineage>
</organism>
<dbReference type="GO" id="GO:0007165">
    <property type="term" value="P:signal transduction"/>
    <property type="evidence" value="ECO:0007669"/>
    <property type="project" value="TreeGrafter"/>
</dbReference>
<comment type="catalytic activity">
    <reaction evidence="8">
        <text>L-threonyl-[protein] + ATP = O-phospho-L-threonyl-[protein] + ADP + H(+)</text>
        <dbReference type="Rhea" id="RHEA:46608"/>
        <dbReference type="Rhea" id="RHEA-COMP:11060"/>
        <dbReference type="Rhea" id="RHEA-COMP:11605"/>
        <dbReference type="ChEBI" id="CHEBI:15378"/>
        <dbReference type="ChEBI" id="CHEBI:30013"/>
        <dbReference type="ChEBI" id="CHEBI:30616"/>
        <dbReference type="ChEBI" id="CHEBI:61977"/>
        <dbReference type="ChEBI" id="CHEBI:456216"/>
        <dbReference type="EC" id="2.7.11.1"/>
    </reaction>
</comment>
<dbReference type="InterPro" id="IPR000719">
    <property type="entry name" value="Prot_kinase_dom"/>
</dbReference>
<name>A0AAD1UJ03_EUPCR</name>
<evidence type="ECO:0000256" key="9">
    <source>
        <dbReference type="ARBA" id="ARBA00048679"/>
    </source>
</evidence>
<dbReference type="AlphaFoldDB" id="A0AAD1UJ03"/>
<evidence type="ECO:0000256" key="8">
    <source>
        <dbReference type="ARBA" id="ARBA00047899"/>
    </source>
</evidence>
<keyword evidence="4" id="KW-0808">Transferase</keyword>
<keyword evidence="3 11" id="KW-0723">Serine/threonine-protein kinase</keyword>
<dbReference type="EMBL" id="CAMPGE010009244">
    <property type="protein sequence ID" value="CAI2368118.1"/>
    <property type="molecule type" value="Genomic_DNA"/>
</dbReference>
<dbReference type="Proteomes" id="UP001295684">
    <property type="component" value="Unassembled WGS sequence"/>
</dbReference>
<evidence type="ECO:0000256" key="11">
    <source>
        <dbReference type="RuleBase" id="RU000304"/>
    </source>
</evidence>
<evidence type="ECO:0000256" key="1">
    <source>
        <dbReference type="ARBA" id="ARBA00011245"/>
    </source>
</evidence>
<keyword evidence="6" id="KW-0418">Kinase</keyword>
<dbReference type="PROSITE" id="PS50011">
    <property type="entry name" value="PROTEIN_KINASE_DOM"/>
    <property type="match status" value="1"/>
</dbReference>
<evidence type="ECO:0000256" key="7">
    <source>
        <dbReference type="ARBA" id="ARBA00022840"/>
    </source>
</evidence>
<dbReference type="InterPro" id="IPR017441">
    <property type="entry name" value="Protein_kinase_ATP_BS"/>
</dbReference>
<dbReference type="PROSITE" id="PS00108">
    <property type="entry name" value="PROTEIN_KINASE_ST"/>
    <property type="match status" value="1"/>
</dbReference>
<dbReference type="InterPro" id="IPR008271">
    <property type="entry name" value="Ser/Thr_kinase_AS"/>
</dbReference>
<evidence type="ECO:0000256" key="3">
    <source>
        <dbReference type="ARBA" id="ARBA00022527"/>
    </source>
</evidence>
<feature type="binding site" evidence="10">
    <location>
        <position position="36"/>
    </location>
    <ligand>
        <name>ATP</name>
        <dbReference type="ChEBI" id="CHEBI:30616"/>
    </ligand>
</feature>
<dbReference type="InterPro" id="IPR011009">
    <property type="entry name" value="Kinase-like_dom_sf"/>
</dbReference>
<dbReference type="Gene3D" id="1.10.510.10">
    <property type="entry name" value="Transferase(Phosphotransferase) domain 1"/>
    <property type="match status" value="1"/>
</dbReference>
<keyword evidence="7 10" id="KW-0067">ATP-binding</keyword>
<gene>
    <name evidence="13" type="ORF">ECRASSUSDP1_LOCUS9407</name>
</gene>
<sequence length="451" mass="51173">MATCGPYRCIKTLGKGGFSEVKLARHSETGALVALKIMKNSGGFDTSMMELVRNEIDAMKDLDHLNLVKLLDWDEDAKYVRPSGTQVKVFYLALELVSGGELFDFIAETGRFTEDVARYYFHQMIEGLEYIHTQGVSHRDIKPENMMLDAEHNLKIADFGFSSSQAMNETKRGTDGYMAPEIYKGVKYSGQSVDLFATGIILFIMVAQHPPFTAASARDPHYKLISTNRVDVFWKVHTKRKEGGLDYFSEEFRDLVASMLSYNPHERPSLAEIKEHPWYKGPVPTKEEITEEFNDRSNQLAALNNQEDQTIPDHSAGAGVWQPNVVQRSIPKGEESKAIDIERVLADYVPELKRYTEFYSTSSADDLFRALATYGEDYAQEHTFDDEEYRASFKMKAKAGETPVEFSVSVLKVDDDKKCIEVVKDDGDKFEFYEVYTNLKKFFGGHANTTL</sequence>
<evidence type="ECO:0000256" key="4">
    <source>
        <dbReference type="ARBA" id="ARBA00022679"/>
    </source>
</evidence>
<dbReference type="PROSITE" id="PS00107">
    <property type="entry name" value="PROTEIN_KINASE_ATP"/>
    <property type="match status" value="1"/>
</dbReference>
<reference evidence="13" key="1">
    <citation type="submission" date="2023-07" db="EMBL/GenBank/DDBJ databases">
        <authorList>
            <consortium name="AG Swart"/>
            <person name="Singh M."/>
            <person name="Singh A."/>
            <person name="Seah K."/>
            <person name="Emmerich C."/>
        </authorList>
    </citation>
    <scope>NUCLEOTIDE SEQUENCE</scope>
    <source>
        <strain evidence="13">DP1</strain>
    </source>
</reference>
<dbReference type="PANTHER" id="PTHR43895:SF32">
    <property type="entry name" value="SERINE_THREONINE-PROTEIN KINASE CHK1"/>
    <property type="match status" value="1"/>
</dbReference>
<dbReference type="GO" id="GO:0004674">
    <property type="term" value="F:protein serine/threonine kinase activity"/>
    <property type="evidence" value="ECO:0007669"/>
    <property type="project" value="UniProtKB-KW"/>
</dbReference>
<dbReference type="EC" id="2.7.11.1" evidence="2"/>
<dbReference type="FunFam" id="1.10.510.10:FF:000571">
    <property type="entry name" value="Maternal embryonic leucine zipper kinase"/>
    <property type="match status" value="1"/>
</dbReference>
<evidence type="ECO:0000256" key="6">
    <source>
        <dbReference type="ARBA" id="ARBA00022777"/>
    </source>
</evidence>
<comment type="caution">
    <text evidence="13">The sequence shown here is derived from an EMBL/GenBank/DDBJ whole genome shotgun (WGS) entry which is preliminary data.</text>
</comment>
<evidence type="ECO:0000256" key="5">
    <source>
        <dbReference type="ARBA" id="ARBA00022741"/>
    </source>
</evidence>
<evidence type="ECO:0000313" key="14">
    <source>
        <dbReference type="Proteomes" id="UP001295684"/>
    </source>
</evidence>
<dbReference type="Pfam" id="PF00069">
    <property type="entry name" value="Pkinase"/>
    <property type="match status" value="1"/>
</dbReference>